<evidence type="ECO:0000313" key="2">
    <source>
        <dbReference type="EMBL" id="CAD1824871.1"/>
    </source>
</evidence>
<dbReference type="EMBL" id="LR862144">
    <property type="protein sequence ID" value="CAD1824871.1"/>
    <property type="molecule type" value="Genomic_DNA"/>
</dbReference>
<sequence>MSGSRTNVLAPETQSLLWSTMKEFRKTRTKVRVIGRVLSFFRFSGGSLTVFRPMARVPRSVVQSLAPKSEKKGIWLTLGLSSGRLVPVQGCACTGTRLMVVPVQPSELVPVQNRRAQQPEPRVWISWTFYRYKGPCTDTRRLISCSLNCRGAFGAKLVGLEPSLGLEWKGSSPPLELRRGFLLVRAFHAGRGQGSRKGYRLGLAGLPRDHSIGGLPLVLSFCERRLICVDIWRVWARYREGPHRSRGVTLFPTPLMANHGHPIRGSPQPDRRLPTTTPAMPTAKVVQ</sequence>
<feature type="region of interest" description="Disordered" evidence="1">
    <location>
        <begin position="258"/>
        <end position="287"/>
    </location>
</feature>
<proteinExistence type="predicted"/>
<protein>
    <submittedName>
        <fullName evidence="2">Uncharacterized protein</fullName>
    </submittedName>
</protein>
<name>A0A6V7P200_ANACO</name>
<dbReference type="AlphaFoldDB" id="A0A6V7P200"/>
<gene>
    <name evidence="2" type="ORF">CB5_LOCUS8082</name>
</gene>
<accession>A0A6V7P200</accession>
<reference evidence="2" key="1">
    <citation type="submission" date="2020-07" db="EMBL/GenBank/DDBJ databases">
        <authorList>
            <person name="Lin J."/>
        </authorList>
    </citation>
    <scope>NUCLEOTIDE SEQUENCE</scope>
</reference>
<evidence type="ECO:0000256" key="1">
    <source>
        <dbReference type="SAM" id="MobiDB-lite"/>
    </source>
</evidence>
<organism evidence="2">
    <name type="scientific">Ananas comosus var. bracteatus</name>
    <name type="common">red pineapple</name>
    <dbReference type="NCBI Taxonomy" id="296719"/>
    <lineage>
        <taxon>Eukaryota</taxon>
        <taxon>Viridiplantae</taxon>
        <taxon>Streptophyta</taxon>
        <taxon>Embryophyta</taxon>
        <taxon>Tracheophyta</taxon>
        <taxon>Spermatophyta</taxon>
        <taxon>Magnoliopsida</taxon>
        <taxon>Liliopsida</taxon>
        <taxon>Poales</taxon>
        <taxon>Bromeliaceae</taxon>
        <taxon>Bromelioideae</taxon>
        <taxon>Ananas</taxon>
    </lineage>
</organism>